<proteinExistence type="predicted"/>
<keyword evidence="2" id="KW-0067">ATP-binding</keyword>
<protein>
    <submittedName>
        <fullName evidence="6">AAA family ATPase</fullName>
    </submittedName>
</protein>
<dbReference type="InterPro" id="IPR027785">
    <property type="entry name" value="UvrD-like_helicase_C"/>
</dbReference>
<dbReference type="EMBL" id="JBHUCO010000002">
    <property type="protein sequence ID" value="MFD1516371.1"/>
    <property type="molecule type" value="Genomic_DNA"/>
</dbReference>
<dbReference type="RefSeq" id="WP_344723198.1">
    <property type="nucleotide sequence ID" value="NZ_BAAAUS010000017.1"/>
</dbReference>
<feature type="coiled-coil region" evidence="3">
    <location>
        <begin position="612"/>
        <end position="639"/>
    </location>
</feature>
<accession>A0ABW4EMJ0</accession>
<name>A0ABW4EMJ0_9PSEU</name>
<comment type="caution">
    <text evidence="6">The sequence shown here is derived from an EMBL/GenBank/DDBJ whole genome shotgun (WGS) entry which is preliminary data.</text>
</comment>
<dbReference type="CDD" id="cd17933">
    <property type="entry name" value="DEXSc_RecD-like"/>
    <property type="match status" value="1"/>
</dbReference>
<reference evidence="7" key="1">
    <citation type="journal article" date="2019" name="Int. J. Syst. Evol. Microbiol.">
        <title>The Global Catalogue of Microorganisms (GCM) 10K type strain sequencing project: providing services to taxonomists for standard genome sequencing and annotation.</title>
        <authorList>
            <consortium name="The Broad Institute Genomics Platform"/>
            <consortium name="The Broad Institute Genome Sequencing Center for Infectious Disease"/>
            <person name="Wu L."/>
            <person name="Ma J."/>
        </authorList>
    </citation>
    <scope>NUCLEOTIDE SEQUENCE [LARGE SCALE GENOMIC DNA]</scope>
    <source>
        <strain evidence="7">CCM 7043</strain>
    </source>
</reference>
<gene>
    <name evidence="6" type="ORF">ACFSJD_02665</name>
</gene>
<sequence length="1287" mass="141766">MLMTIMTPRAMSVQGDKHPHMAGIQHLSMRVPWRDRPWDQFICNDPLGNSSCTLLAAIGKRRDDPFEEAGAGAAIDNLDHDRLPCLSERATFMSPLGYTVVKQHPYRLNRALRDKLHDTPVTLPGHAFEAVPFRWMNRESFAHEIGHDRVPSFNLNSEVAADAALDYAPPWVMDGDNQRAIMAAFFEPVAPGDSLVFVYLKHSPLQEQRTDRLLVGAARVTRLTPPPMWNQSGKPPFRSSMWETIVEHSLRPDMADGVLLPYQELIPLLDGGVDVDKALAWAPEGRDVEFSYVTEHLSDDAAIEALLALQSATEGMAELGITVPEAGRDWLRAHIERLWQLRGPAPGLPGVLSMLGVQQPYVAARAVLTEAGDEANPWDVLDSVLTNPSAGPARITAHIGPMQVRVWKKVPPTRQSVLRLLSGLDISPAQVQMLLEGNTEVEMVAEDLLDNPYLAVTCTYGVPEHVPFATVDRALFPPTYVTWKPPLPDEVKLEGHLDRRRIEALLADVLERQGRQGDTVVPEGEVIALANDVPLAQPPNLSRMILTGLDLDHAGMRGWDEWSPLTSVSLADRTPAYKLARFESTSLVIREWIDAQAGRPSLGPVTAARAVLDSALDRNQEVTGELDELEERARTEKAAGLSSLHDAPLSLLIGPAGTGKTTLLRALVEYPGVAAGNVLLLAPTGKAKVQLETRVGLPAKTLASHLRATKRYDGDTNRYLVWGDQQPRQTYALVVIDEASMLTEEMLAATLDSFAGVKRLILVGDPRQLPPIGAGRPFVDLVNKVRPKTFQDWVRVAAGYVELQVPRRQLADGTHGARYDLDLAAWFGDSTRGAGDEAIWTELAANPDLPTLRYVHWGDRTAVETLTDELRHNLTLDGDPDPSRAFALTYGGVMNGTYLNWNLGAGQRAEDWQILSPTRSRAFGTVELNRHIKRTYRAGDTKWAQRNTPRGNIPKPMGPELVVRGDKVMQTVNMPLSARPKQGAMNYVANGEIGVAIGFVTPAQKAPKHTLPLNVEFSSQPAFQYTYSPSSSEDPPLELAWAVTVHKSQGSEFGTTFLILPARANVSRELMYTALTRQKDKVIILHEGTLSDLRDLAQPSRSETARRLTDLFDAPEPITLQIRGMASRFDRKLLHVSANGTPMASKNEVIIAGLLDQLAPGHWHYEAPLTGMDSRIVHPDFTITTQDGRTVYWEHAGMLDLPDYATKWDLKKAWYANNGILPHDQGGGPNGTLMWTDDLNGADAQAWLTFASEVLGATPAVSEISMKSDSGRGRRVARRAPRRPPKN</sequence>
<keyword evidence="1" id="KW-0547">Nucleotide-binding</keyword>
<dbReference type="InterPro" id="IPR027417">
    <property type="entry name" value="P-loop_NTPase"/>
</dbReference>
<dbReference type="PANTHER" id="PTHR43788:SF6">
    <property type="entry name" value="DNA HELICASE B"/>
    <property type="match status" value="1"/>
</dbReference>
<feature type="region of interest" description="Disordered" evidence="4">
    <location>
        <begin position="1265"/>
        <end position="1287"/>
    </location>
</feature>
<evidence type="ECO:0000313" key="7">
    <source>
        <dbReference type="Proteomes" id="UP001597114"/>
    </source>
</evidence>
<keyword evidence="7" id="KW-1185">Reference proteome</keyword>
<dbReference type="InterPro" id="IPR050534">
    <property type="entry name" value="Coronavir_polyprotein_1ab"/>
</dbReference>
<dbReference type="CDD" id="cd18809">
    <property type="entry name" value="SF1_C_RecD"/>
    <property type="match status" value="1"/>
</dbReference>
<evidence type="ECO:0000313" key="6">
    <source>
        <dbReference type="EMBL" id="MFD1516371.1"/>
    </source>
</evidence>
<evidence type="ECO:0000256" key="1">
    <source>
        <dbReference type="ARBA" id="ARBA00022741"/>
    </source>
</evidence>
<dbReference type="Proteomes" id="UP001597114">
    <property type="component" value="Unassembled WGS sequence"/>
</dbReference>
<dbReference type="Gene3D" id="3.40.50.300">
    <property type="entry name" value="P-loop containing nucleotide triphosphate hydrolases"/>
    <property type="match status" value="2"/>
</dbReference>
<feature type="compositionally biased region" description="Basic residues" evidence="4">
    <location>
        <begin position="1273"/>
        <end position="1287"/>
    </location>
</feature>
<evidence type="ECO:0000256" key="4">
    <source>
        <dbReference type="SAM" id="MobiDB-lite"/>
    </source>
</evidence>
<evidence type="ECO:0000259" key="5">
    <source>
        <dbReference type="Pfam" id="PF13538"/>
    </source>
</evidence>
<evidence type="ECO:0000256" key="2">
    <source>
        <dbReference type="ARBA" id="ARBA00022840"/>
    </source>
</evidence>
<dbReference type="SUPFAM" id="SSF52540">
    <property type="entry name" value="P-loop containing nucleoside triphosphate hydrolases"/>
    <property type="match status" value="1"/>
</dbReference>
<dbReference type="Pfam" id="PF13538">
    <property type="entry name" value="UvrD_C_2"/>
    <property type="match status" value="1"/>
</dbReference>
<dbReference type="PANTHER" id="PTHR43788">
    <property type="entry name" value="DNA2/NAM7 HELICASE FAMILY MEMBER"/>
    <property type="match status" value="1"/>
</dbReference>
<evidence type="ECO:0000256" key="3">
    <source>
        <dbReference type="SAM" id="Coils"/>
    </source>
</evidence>
<dbReference type="Pfam" id="PF13604">
    <property type="entry name" value="AAA_30"/>
    <property type="match status" value="1"/>
</dbReference>
<organism evidence="6 7">
    <name type="scientific">Pseudonocardia yunnanensis</name>
    <dbReference type="NCBI Taxonomy" id="58107"/>
    <lineage>
        <taxon>Bacteria</taxon>
        <taxon>Bacillati</taxon>
        <taxon>Actinomycetota</taxon>
        <taxon>Actinomycetes</taxon>
        <taxon>Pseudonocardiales</taxon>
        <taxon>Pseudonocardiaceae</taxon>
        <taxon>Pseudonocardia</taxon>
    </lineage>
</organism>
<feature type="domain" description="UvrD-like helicase C-terminal" evidence="5">
    <location>
        <begin position="1039"/>
        <end position="1084"/>
    </location>
</feature>
<keyword evidence="3" id="KW-0175">Coiled coil</keyword>